<dbReference type="AlphaFoldDB" id="A0A0F0KC78"/>
<name>A0A0F0KC78_9MICO</name>
<proteinExistence type="predicted"/>
<dbReference type="EMBL" id="JYIV01000030">
    <property type="protein sequence ID" value="KJL18488.1"/>
    <property type="molecule type" value="Genomic_DNA"/>
</dbReference>
<reference evidence="1 2" key="1">
    <citation type="submission" date="2015-02" db="EMBL/GenBank/DDBJ databases">
        <title>Draft genome sequences of ten Microbacterium spp. with emphasis on heavy metal contaminated environments.</title>
        <authorList>
            <person name="Corretto E."/>
        </authorList>
    </citation>
    <scope>NUCLEOTIDE SEQUENCE [LARGE SCALE GENOMIC DNA]</scope>
    <source>
        <strain evidence="1 2">BEL163</strain>
    </source>
</reference>
<evidence type="ECO:0000313" key="2">
    <source>
        <dbReference type="Proteomes" id="UP000033725"/>
    </source>
</evidence>
<comment type="caution">
    <text evidence="1">The sequence shown here is derived from an EMBL/GenBank/DDBJ whole genome shotgun (WGS) entry which is preliminary data.</text>
</comment>
<dbReference type="OrthoDB" id="9965824at2"/>
<dbReference type="PATRIC" id="fig|82380.10.peg.3330"/>
<accession>A0A0F0KC78</accession>
<gene>
    <name evidence="1" type="ORF">RN51_03322</name>
</gene>
<dbReference type="RefSeq" id="WP_045265118.1">
    <property type="nucleotide sequence ID" value="NZ_JYIV01000030.1"/>
</dbReference>
<dbReference type="Proteomes" id="UP000033725">
    <property type="component" value="Unassembled WGS sequence"/>
</dbReference>
<sequence length="238" mass="26188">MEINLFHIAEAMPANRIPKTVQEATKFAEYAATVAARLAERPTIDTSTITTSKDLDAALEAAQTLPAHDEQAAIARQVAAQAEAGIDHAWFISLATDVDPAFAELFNAAAERFTTAATAAGDQADHYLENHYDPAGAALRQSINELDVLREHRDRLASLNGQARIDVWTTRYTPHSRVLWVKDRDQWQDYIARVTNGEPWQLAAHRAGVTIKWQTLEEQKAQPIPAAIAKAKALTTNA</sequence>
<organism evidence="1 2">
    <name type="scientific">Microbacterium oxydans</name>
    <dbReference type="NCBI Taxonomy" id="82380"/>
    <lineage>
        <taxon>Bacteria</taxon>
        <taxon>Bacillati</taxon>
        <taxon>Actinomycetota</taxon>
        <taxon>Actinomycetes</taxon>
        <taxon>Micrococcales</taxon>
        <taxon>Microbacteriaceae</taxon>
        <taxon>Microbacterium</taxon>
    </lineage>
</organism>
<evidence type="ECO:0000313" key="1">
    <source>
        <dbReference type="EMBL" id="KJL18488.1"/>
    </source>
</evidence>
<protein>
    <submittedName>
        <fullName evidence="1">Uncharacterized protein</fullName>
    </submittedName>
</protein>